<evidence type="ECO:0000313" key="3">
    <source>
        <dbReference type="Proteomes" id="UP000615593"/>
    </source>
</evidence>
<dbReference type="RefSeq" id="WP_027883977.1">
    <property type="nucleotide sequence ID" value="NZ_BMWY01000002.1"/>
</dbReference>
<dbReference type="Proteomes" id="UP000615593">
    <property type="component" value="Unassembled WGS sequence"/>
</dbReference>
<dbReference type="PROSITE" id="PS50801">
    <property type="entry name" value="STAS"/>
    <property type="match status" value="1"/>
</dbReference>
<dbReference type="SUPFAM" id="SSF52091">
    <property type="entry name" value="SpoIIaa-like"/>
    <property type="match status" value="1"/>
</dbReference>
<dbReference type="GeneID" id="94368494"/>
<reference evidence="3" key="1">
    <citation type="journal article" date="2019" name="Int. J. Syst. Evol. Microbiol.">
        <title>The Global Catalogue of Microorganisms (GCM) 10K type strain sequencing project: providing services to taxonomists for standard genome sequencing and annotation.</title>
        <authorList>
            <consortium name="The Broad Institute Genomics Platform"/>
            <consortium name="The Broad Institute Genome Sequencing Center for Infectious Disease"/>
            <person name="Wu L."/>
            <person name="Ma J."/>
        </authorList>
    </citation>
    <scope>NUCLEOTIDE SEQUENCE [LARGE SCALE GENOMIC DNA]</scope>
    <source>
        <strain evidence="3">KCTC 12708</strain>
    </source>
</reference>
<gene>
    <name evidence="2" type="ORF">GCM10008088_08310</name>
</gene>
<keyword evidence="3" id="KW-1185">Reference proteome</keyword>
<protein>
    <recommendedName>
        <fullName evidence="1">STAS domain-containing protein</fullName>
    </recommendedName>
</protein>
<name>A0ABQ3BL51_9FLAO</name>
<evidence type="ECO:0000259" key="1">
    <source>
        <dbReference type="PROSITE" id="PS50801"/>
    </source>
</evidence>
<sequence length="101" mass="11533">MAFAISFENGKFWLRGNLTANNANLVRKHFELIFQTQNEAIIHLGALDKIDTASVFEIQKLLKYTNQRHLHLSITGTENPKLKGKLPLNGMFFNLDYLQSA</sequence>
<dbReference type="InterPro" id="IPR036513">
    <property type="entry name" value="STAS_dom_sf"/>
</dbReference>
<dbReference type="InterPro" id="IPR002645">
    <property type="entry name" value="STAS_dom"/>
</dbReference>
<dbReference type="EMBL" id="BMWY01000002">
    <property type="protein sequence ID" value="GGZ49253.1"/>
    <property type="molecule type" value="Genomic_DNA"/>
</dbReference>
<proteinExistence type="predicted"/>
<organism evidence="2 3">
    <name type="scientific">Mesonia mobilis</name>
    <dbReference type="NCBI Taxonomy" id="369791"/>
    <lineage>
        <taxon>Bacteria</taxon>
        <taxon>Pseudomonadati</taxon>
        <taxon>Bacteroidota</taxon>
        <taxon>Flavobacteriia</taxon>
        <taxon>Flavobacteriales</taxon>
        <taxon>Flavobacteriaceae</taxon>
        <taxon>Mesonia</taxon>
    </lineage>
</organism>
<feature type="domain" description="STAS" evidence="1">
    <location>
        <begin position="14"/>
        <end position="101"/>
    </location>
</feature>
<dbReference type="Pfam" id="PF01740">
    <property type="entry name" value="STAS"/>
    <property type="match status" value="1"/>
</dbReference>
<evidence type="ECO:0000313" key="2">
    <source>
        <dbReference type="EMBL" id="GGZ49253.1"/>
    </source>
</evidence>
<comment type="caution">
    <text evidence="2">The sequence shown here is derived from an EMBL/GenBank/DDBJ whole genome shotgun (WGS) entry which is preliminary data.</text>
</comment>
<accession>A0ABQ3BL51</accession>